<dbReference type="RefSeq" id="WP_132759950.1">
    <property type="nucleotide sequence ID" value="NZ_BNBW01000003.1"/>
</dbReference>
<protein>
    <submittedName>
        <fullName evidence="3">Uncharacterized protein</fullName>
    </submittedName>
</protein>
<feature type="transmembrane region" description="Helical" evidence="1">
    <location>
        <begin position="104"/>
        <end position="123"/>
    </location>
</feature>
<dbReference type="GeneID" id="95614943"/>
<dbReference type="KEGG" id="svn:CP980_30840"/>
<dbReference type="EMBL" id="CP023692">
    <property type="protein sequence ID" value="QEV48891.1"/>
    <property type="molecule type" value="Genomic_DNA"/>
</dbReference>
<feature type="transmembrane region" description="Helical" evidence="1">
    <location>
        <begin position="66"/>
        <end position="84"/>
    </location>
</feature>
<keyword evidence="1" id="KW-0812">Transmembrane</keyword>
<evidence type="ECO:0000256" key="1">
    <source>
        <dbReference type="SAM" id="Phobius"/>
    </source>
</evidence>
<organism evidence="3 4">
    <name type="scientific">Streptomyces vinaceus</name>
    <dbReference type="NCBI Taxonomy" id="1960"/>
    <lineage>
        <taxon>Bacteria</taxon>
        <taxon>Bacillati</taxon>
        <taxon>Actinomycetota</taxon>
        <taxon>Actinomycetes</taxon>
        <taxon>Kitasatosporales</taxon>
        <taxon>Streptomycetaceae</taxon>
        <taxon>Streptomyces</taxon>
    </lineage>
</organism>
<reference evidence="3 4" key="1">
    <citation type="submission" date="2017-09" db="EMBL/GenBank/DDBJ databases">
        <authorList>
            <person name="Lee N."/>
            <person name="Cho B.-K."/>
        </authorList>
    </citation>
    <scope>NUCLEOTIDE SEQUENCE [LARGE SCALE GENOMIC DNA]</scope>
    <source>
        <strain evidence="3 4">ATCC 27476</strain>
    </source>
</reference>
<keyword evidence="4" id="KW-1185">Reference proteome</keyword>
<gene>
    <name evidence="3" type="ORF">CP980_30840</name>
</gene>
<dbReference type="AlphaFoldDB" id="A0A5J6JGI6"/>
<sequence>MKRGAQRAAITAAVALAAGALSAWIAIAGDGDGRNVTEASRFASGYVPYAAVVLLVSATAPSAVHAVLRAVISQLLMIWGYYTWGPMITFERTPTQAGHYARQWAEVAVTAVPVAALATYGLVRGARRLATGRPGLIRPDPKDTA</sequence>
<evidence type="ECO:0000313" key="3">
    <source>
        <dbReference type="EMBL" id="QEV48891.1"/>
    </source>
</evidence>
<proteinExistence type="predicted"/>
<evidence type="ECO:0000256" key="2">
    <source>
        <dbReference type="SAM" id="SignalP"/>
    </source>
</evidence>
<evidence type="ECO:0000313" key="4">
    <source>
        <dbReference type="Proteomes" id="UP000325563"/>
    </source>
</evidence>
<feature type="chain" id="PRO_5023906138" evidence="2">
    <location>
        <begin position="29"/>
        <end position="145"/>
    </location>
</feature>
<keyword evidence="2" id="KW-0732">Signal</keyword>
<keyword evidence="1" id="KW-1133">Transmembrane helix</keyword>
<feature type="signal peptide" evidence="2">
    <location>
        <begin position="1"/>
        <end position="28"/>
    </location>
</feature>
<keyword evidence="1" id="KW-0472">Membrane</keyword>
<accession>A0A5J6JGI6</accession>
<name>A0A5J6JGI6_STRVI</name>
<dbReference type="Proteomes" id="UP000325563">
    <property type="component" value="Chromosome"/>
</dbReference>
<feature type="transmembrane region" description="Helical" evidence="1">
    <location>
        <begin position="39"/>
        <end position="59"/>
    </location>
</feature>